<dbReference type="Pfam" id="PF00276">
    <property type="entry name" value="Ribosomal_L23"/>
    <property type="match status" value="1"/>
</dbReference>
<name>A0A269TL40_9BACT</name>
<keyword evidence="4 6" id="KW-0689">Ribosomal protein</keyword>
<sequence length="149" mass="16761">MLVNEIIKAPILTEKSYSLMEQRVYTFKINNRANKIEIAKAVEFIFNVEVEKVNLMKVARKPKKVGRFSGFTSSYKKAYVTLKEGHVINFFPEEAKDDKKAKKAKVVKEDVVDKDKADQAQAKAAAKLAAKTSKTAAVKKPIKKAREGK</sequence>
<comment type="caution">
    <text evidence="8">The sequence shown here is derived from an EMBL/GenBank/DDBJ whole genome shotgun (WGS) entry which is preliminary data.</text>
</comment>
<evidence type="ECO:0000313" key="9">
    <source>
        <dbReference type="Proteomes" id="UP000216943"/>
    </source>
</evidence>
<evidence type="ECO:0000313" key="8">
    <source>
        <dbReference type="EMBL" id="PAK21658.1"/>
    </source>
</evidence>
<dbReference type="EMBL" id="NQNY01000002">
    <property type="protein sequence ID" value="PAK21658.1"/>
    <property type="molecule type" value="Genomic_DNA"/>
</dbReference>
<dbReference type="PROSITE" id="PS00050">
    <property type="entry name" value="RIBOSOMAL_L23"/>
    <property type="match status" value="1"/>
</dbReference>
<dbReference type="HAMAP" id="MF_01369_B">
    <property type="entry name" value="Ribosomal_uL23_B"/>
    <property type="match status" value="1"/>
</dbReference>
<evidence type="ECO:0000256" key="7">
    <source>
        <dbReference type="RuleBase" id="RU003934"/>
    </source>
</evidence>
<dbReference type="InterPro" id="IPR013025">
    <property type="entry name" value="Ribosomal_uL23-like"/>
</dbReference>
<dbReference type="InterPro" id="IPR012677">
    <property type="entry name" value="Nucleotide-bd_a/b_plait_sf"/>
</dbReference>
<keyword evidence="3 6" id="KW-0694">RNA-binding</keyword>
<organism evidence="8 9">
    <name type="scientific">Mycoplasmopsis agassizii</name>
    <dbReference type="NCBI Taxonomy" id="33922"/>
    <lineage>
        <taxon>Bacteria</taxon>
        <taxon>Bacillati</taxon>
        <taxon>Mycoplasmatota</taxon>
        <taxon>Mycoplasmoidales</taxon>
        <taxon>Metamycoplasmataceae</taxon>
        <taxon>Mycoplasmopsis</taxon>
    </lineage>
</organism>
<dbReference type="GO" id="GO:0006412">
    <property type="term" value="P:translation"/>
    <property type="evidence" value="ECO:0007669"/>
    <property type="project" value="UniProtKB-UniRule"/>
</dbReference>
<comment type="function">
    <text evidence="6">One of the early assembly proteins it binds 23S rRNA. One of the proteins that surrounds the polypeptide exit tunnel on the outside of the ribosome. Forms the main docking site for trigger factor binding to the ribosome.</text>
</comment>
<dbReference type="NCBIfam" id="NF004363">
    <property type="entry name" value="PRK05738.2-4"/>
    <property type="match status" value="1"/>
</dbReference>
<dbReference type="Gene3D" id="3.30.70.330">
    <property type="match status" value="1"/>
</dbReference>
<dbReference type="SUPFAM" id="SSF54189">
    <property type="entry name" value="Ribosomal proteins S24e, L23 and L15e"/>
    <property type="match status" value="1"/>
</dbReference>
<gene>
    <name evidence="6" type="primary">rplW</name>
    <name evidence="8" type="ORF">CJJ23_00795</name>
</gene>
<evidence type="ECO:0000256" key="1">
    <source>
        <dbReference type="ARBA" id="ARBA00006700"/>
    </source>
</evidence>
<comment type="subunit">
    <text evidence="6">Part of the 50S ribosomal subunit. Contacts protein L29, and trigger factor when it is bound to the ribosome.</text>
</comment>
<dbReference type="InterPro" id="IPR012678">
    <property type="entry name" value="Ribosomal_uL23/eL15/eS24_sf"/>
</dbReference>
<protein>
    <recommendedName>
        <fullName evidence="6">Large ribosomal subunit protein uL23</fullName>
    </recommendedName>
</protein>
<dbReference type="GO" id="GO:0003735">
    <property type="term" value="F:structural constituent of ribosome"/>
    <property type="evidence" value="ECO:0007669"/>
    <property type="project" value="InterPro"/>
</dbReference>
<evidence type="ECO:0000256" key="3">
    <source>
        <dbReference type="ARBA" id="ARBA00022884"/>
    </source>
</evidence>
<dbReference type="GO" id="GO:0005840">
    <property type="term" value="C:ribosome"/>
    <property type="evidence" value="ECO:0007669"/>
    <property type="project" value="UniProtKB-KW"/>
</dbReference>
<dbReference type="OrthoDB" id="9793353at2"/>
<proteinExistence type="inferred from homology"/>
<evidence type="ECO:0000256" key="2">
    <source>
        <dbReference type="ARBA" id="ARBA00022730"/>
    </source>
</evidence>
<keyword evidence="2 6" id="KW-0699">rRNA-binding</keyword>
<dbReference type="GO" id="GO:1990904">
    <property type="term" value="C:ribonucleoprotein complex"/>
    <property type="evidence" value="ECO:0007669"/>
    <property type="project" value="UniProtKB-KW"/>
</dbReference>
<comment type="similarity">
    <text evidence="1 6 7">Belongs to the universal ribosomal protein uL23 family.</text>
</comment>
<dbReference type="PANTHER" id="PTHR11620">
    <property type="entry name" value="60S RIBOSOMAL PROTEIN L23A"/>
    <property type="match status" value="1"/>
</dbReference>
<reference evidence="9" key="1">
    <citation type="submission" date="2017-08" db="EMBL/GenBank/DDBJ databases">
        <authorList>
            <person name="Alvarez-Ponce D."/>
            <person name="Weitzman C.L."/>
            <person name="Tillett R.L."/>
            <person name="Sandmeier F.C."/>
            <person name="Tracy C.R."/>
        </authorList>
    </citation>
    <scope>NUCLEOTIDE SEQUENCE [LARGE SCALE GENOMIC DNA]</scope>
    <source>
        <strain evidence="9">723</strain>
    </source>
</reference>
<dbReference type="RefSeq" id="WP_095334510.1">
    <property type="nucleotide sequence ID" value="NZ_NQNY01000002.1"/>
</dbReference>
<evidence type="ECO:0000256" key="4">
    <source>
        <dbReference type="ARBA" id="ARBA00022980"/>
    </source>
</evidence>
<keyword evidence="5 6" id="KW-0687">Ribonucleoprotein</keyword>
<evidence type="ECO:0000256" key="6">
    <source>
        <dbReference type="HAMAP-Rule" id="MF_01369"/>
    </source>
</evidence>
<dbReference type="FunFam" id="3.30.70.330:FF:000001">
    <property type="entry name" value="50S ribosomal protein L23"/>
    <property type="match status" value="1"/>
</dbReference>
<evidence type="ECO:0000256" key="5">
    <source>
        <dbReference type="ARBA" id="ARBA00023274"/>
    </source>
</evidence>
<dbReference type="NCBIfam" id="NF008919">
    <property type="entry name" value="PRK12280.1-3"/>
    <property type="match status" value="1"/>
</dbReference>
<dbReference type="Proteomes" id="UP000216943">
    <property type="component" value="Unassembled WGS sequence"/>
</dbReference>
<dbReference type="InterPro" id="IPR001014">
    <property type="entry name" value="Ribosomal_uL23_CS"/>
</dbReference>
<accession>A0A269TL40</accession>
<dbReference type="GO" id="GO:0019843">
    <property type="term" value="F:rRNA binding"/>
    <property type="evidence" value="ECO:0007669"/>
    <property type="project" value="UniProtKB-UniRule"/>
</dbReference>
<dbReference type="AlphaFoldDB" id="A0A269TL40"/>